<dbReference type="InterPro" id="IPR005019">
    <property type="entry name" value="Adenine_glyco"/>
</dbReference>
<comment type="catalytic activity">
    <reaction evidence="6">
        <text>Hydrolysis of alkylated DNA, releasing 3-methyladenine.</text>
        <dbReference type="EC" id="3.2.2.20"/>
    </reaction>
</comment>
<keyword evidence="3" id="KW-0378">Hydrolase</keyword>
<proteinExistence type="predicted"/>
<dbReference type="EMBL" id="CP003488">
    <property type="protein sequence ID" value="AFH93657.1"/>
    <property type="molecule type" value="Genomic_DNA"/>
</dbReference>
<dbReference type="Pfam" id="PF03352">
    <property type="entry name" value="Adenine_glyco"/>
    <property type="match status" value="1"/>
</dbReference>
<dbReference type="KEGG" id="psi:S70_08980"/>
<reference evidence="10 11" key="1">
    <citation type="journal article" date="2012" name="J. Bacteriol.">
        <title>Complete Genome Sequence of Providencia stuartii Clinical Isolate MRSN 2154.</title>
        <authorList>
            <person name="Clifford R.J."/>
            <person name="Hang J."/>
            <person name="Riley M.C."/>
            <person name="Onmus-Leone F."/>
            <person name="Kuschner R.A."/>
            <person name="Lesho E.P."/>
            <person name="Waterman P.E."/>
        </authorList>
    </citation>
    <scope>NUCLEOTIDE SEQUENCE [LARGE SCALE GENOMIC DNA]</scope>
    <source>
        <strain evidence="10 11">MRSN 2154</strain>
    </source>
</reference>
<keyword evidence="5" id="KW-0234">DNA repair</keyword>
<dbReference type="PATRIC" id="fig|1157951.4.peg.1794"/>
<dbReference type="NCBIfam" id="TIGR00624">
    <property type="entry name" value="tag"/>
    <property type="match status" value="1"/>
</dbReference>
<dbReference type="GO" id="GO:0006284">
    <property type="term" value="P:base-excision repair"/>
    <property type="evidence" value="ECO:0007669"/>
    <property type="project" value="InterPro"/>
</dbReference>
<dbReference type="Gene3D" id="1.10.340.30">
    <property type="entry name" value="Hypothetical protein, domain 2"/>
    <property type="match status" value="1"/>
</dbReference>
<dbReference type="GO" id="GO:0046872">
    <property type="term" value="F:metal ion binding"/>
    <property type="evidence" value="ECO:0007669"/>
    <property type="project" value="UniProtKB-KW"/>
</dbReference>
<dbReference type="PANTHER" id="PTHR30037">
    <property type="entry name" value="DNA-3-METHYLADENINE GLYCOSYLASE 1"/>
    <property type="match status" value="1"/>
</dbReference>
<dbReference type="InterPro" id="IPR004597">
    <property type="entry name" value="Tag"/>
</dbReference>
<keyword evidence="4 9" id="KW-0862">Zinc</keyword>
<comment type="function">
    <text evidence="7">Hydrolysis of the deoxyribose N-glycosidic bond to excise 3-methyladenine from the damaged DNA polymer formed by alkylation lesions.</text>
</comment>
<evidence type="ECO:0000256" key="6">
    <source>
        <dbReference type="ARBA" id="ARBA00052558"/>
    </source>
</evidence>
<keyword evidence="1 9" id="KW-0479">Metal-binding</keyword>
<accession>A0A140NLV7</accession>
<evidence type="ECO:0000313" key="10">
    <source>
        <dbReference type="EMBL" id="AFH93657.1"/>
    </source>
</evidence>
<dbReference type="FunFam" id="1.10.340.30:FF:000009">
    <property type="entry name" value="DNA-3-methyladenine glycosylase I"/>
    <property type="match status" value="1"/>
</dbReference>
<protein>
    <recommendedName>
        <fullName evidence="8">DNA-3-methyladenine glycosylase I</fullName>
        <ecNumber evidence="8">3.2.2.20</ecNumber>
    </recommendedName>
</protein>
<dbReference type="Proteomes" id="UP000005012">
    <property type="component" value="Chromosome"/>
</dbReference>
<dbReference type="AlphaFoldDB" id="A0A140NLV7"/>
<evidence type="ECO:0000256" key="7">
    <source>
        <dbReference type="ARBA" id="ARBA00057608"/>
    </source>
</evidence>
<evidence type="ECO:0000256" key="8">
    <source>
        <dbReference type="ARBA" id="ARBA00066766"/>
    </source>
</evidence>
<evidence type="ECO:0000256" key="5">
    <source>
        <dbReference type="ARBA" id="ARBA00023204"/>
    </source>
</evidence>
<feature type="binding site" evidence="9">
    <location>
        <position position="183"/>
    </location>
    <ligand>
        <name>Zn(2+)</name>
        <dbReference type="ChEBI" id="CHEBI:29105"/>
    </ligand>
</feature>
<dbReference type="OrthoDB" id="9807664at2"/>
<dbReference type="GO" id="GO:0008725">
    <property type="term" value="F:DNA-3-methyladenine glycosylase activity"/>
    <property type="evidence" value="ECO:0007669"/>
    <property type="project" value="UniProtKB-EC"/>
</dbReference>
<dbReference type="GeneID" id="93517536"/>
<feature type="binding site" evidence="9">
    <location>
        <position position="21"/>
    </location>
    <ligand>
        <name>Zn(2+)</name>
        <dbReference type="ChEBI" id="CHEBI:29105"/>
    </ligand>
</feature>
<dbReference type="RefSeq" id="WP_014656987.1">
    <property type="nucleotide sequence ID" value="NC_017731.1"/>
</dbReference>
<dbReference type="SUPFAM" id="SSF48150">
    <property type="entry name" value="DNA-glycosylase"/>
    <property type="match status" value="1"/>
</dbReference>
<evidence type="ECO:0000313" key="11">
    <source>
        <dbReference type="Proteomes" id="UP000005012"/>
    </source>
</evidence>
<keyword evidence="2" id="KW-0227">DNA damage</keyword>
<feature type="binding site" evidence="9">
    <location>
        <position position="8"/>
    </location>
    <ligand>
        <name>Zn(2+)</name>
        <dbReference type="ChEBI" id="CHEBI:29105"/>
    </ligand>
</feature>
<organism evidence="10 11">
    <name type="scientific">Providencia stuartii (strain MRSN 2154)</name>
    <dbReference type="NCBI Taxonomy" id="1157951"/>
    <lineage>
        <taxon>Bacteria</taxon>
        <taxon>Pseudomonadati</taxon>
        <taxon>Pseudomonadota</taxon>
        <taxon>Gammaproteobacteria</taxon>
        <taxon>Enterobacterales</taxon>
        <taxon>Morganellaceae</taxon>
        <taxon>Providencia</taxon>
    </lineage>
</organism>
<evidence type="ECO:0000256" key="9">
    <source>
        <dbReference type="PIRSR" id="PIRSR604597-1"/>
    </source>
</evidence>
<evidence type="ECO:0000256" key="3">
    <source>
        <dbReference type="ARBA" id="ARBA00022801"/>
    </source>
</evidence>
<name>A0A140NLV7_PROSM</name>
<dbReference type="InterPro" id="IPR052891">
    <property type="entry name" value="DNA-3mA_glycosylase"/>
</dbReference>
<dbReference type="HOGENOM" id="CLU_083758_1_0_6"/>
<evidence type="ECO:0000256" key="4">
    <source>
        <dbReference type="ARBA" id="ARBA00022833"/>
    </source>
</evidence>
<dbReference type="InterPro" id="IPR011257">
    <property type="entry name" value="DNA_glycosylase"/>
</dbReference>
<sequence length="187" mass="21805">MNSSPIRCHWVNQDPEYIAYHDNEWGKPTKDNQQLFEMICLEGQQAGLSWYTILKKRQDYRILFHQFNPAKIAMMSEQDVDSLMQDPRIIRNRAKINAIIANAKAYLKMAENGEDFSTFLWQFVGGKPIVNQWQSHTQVPTETELSKRLSKALKKRGFKFIGSITCYAFMQATGMINDHLKDCCQYK</sequence>
<dbReference type="EC" id="3.2.2.20" evidence="8"/>
<dbReference type="PANTHER" id="PTHR30037:SF4">
    <property type="entry name" value="DNA-3-METHYLADENINE GLYCOSYLASE I"/>
    <property type="match status" value="1"/>
</dbReference>
<evidence type="ECO:0000256" key="1">
    <source>
        <dbReference type="ARBA" id="ARBA00022723"/>
    </source>
</evidence>
<evidence type="ECO:0000256" key="2">
    <source>
        <dbReference type="ARBA" id="ARBA00022763"/>
    </source>
</evidence>
<keyword evidence="10" id="KW-0326">Glycosidase</keyword>
<feature type="binding site" evidence="9">
    <location>
        <position position="179"/>
    </location>
    <ligand>
        <name>Zn(2+)</name>
        <dbReference type="ChEBI" id="CHEBI:29105"/>
    </ligand>
</feature>
<reference evidence="11" key="2">
    <citation type="submission" date="2012-04" db="EMBL/GenBank/DDBJ databases">
        <title>Complete genome sequence of Providencia stuartii clinical isolate MRSN 2154.</title>
        <authorList>
            <person name="Clifford R.J."/>
            <person name="Hang J."/>
            <person name="Riley M.C."/>
            <person name="Onmus-Leone F."/>
            <person name="Kuschner R.A."/>
            <person name="Lesho E.P."/>
            <person name="Waterman P.E."/>
        </authorList>
    </citation>
    <scope>NUCLEOTIDE SEQUENCE [LARGE SCALE GENOMIC DNA]</scope>
    <source>
        <strain evidence="11">MRSN 2154</strain>
    </source>
</reference>
<gene>
    <name evidence="10" type="ordered locus">S70_08980</name>
</gene>